<proteinExistence type="predicted"/>
<name>A0ACC3CZJ4_9PEZI</name>
<gene>
    <name evidence="1" type="ORF">LTS18_010595</name>
</gene>
<sequence length="527" mass="59533">MELLRVEIEDKNPATAERILDEYLAVFGKTGSKEELKAAQKQHEPPEPTHAIVIDGDSLRLVLDEAIKTKFLLLCKECRAVLCCRVSPSQKAAVVGMVKNGLDCLTLSIGDGANDVAMIQEAHVGVGIAGEEGRQAVMSSDYAIGQFRFLTRLVLVHGRWSYRRLAETIANFFYKNLVWTFALFWYQIYDNFDCSYIFDYTYLILYNLAFTSLPVILMGVLDQDVDDKVSLAVPQLYRRGIERLEWTQVKFWTYMVDGIYQSVIVFYMAYLLFSPGTFNTQNGLDIGDYKRIGIFIATASVIVANLYVLMNTYRWDWLMLLVVSVSILLVWFWTGVYTATDGSFIWFNAAPQVYGQLCFWCMLLLTTVLCLMPRFAAKAYQKVRMPYDVDVVREQVRRGDFDYLKDNDAFIPPPPEEKKLDSLTSSEISNGKARNGANGGKHLSMTSPDDDMRPMYPPSVAPTATTHNQRSQNGSDGTEYTGHRLSFDARVDQPPNASAQAQNSTPVSPAAERGRPSFDRSRLSVDR</sequence>
<organism evidence="1 2">
    <name type="scientific">Coniosporium uncinatum</name>
    <dbReference type="NCBI Taxonomy" id="93489"/>
    <lineage>
        <taxon>Eukaryota</taxon>
        <taxon>Fungi</taxon>
        <taxon>Dikarya</taxon>
        <taxon>Ascomycota</taxon>
        <taxon>Pezizomycotina</taxon>
        <taxon>Dothideomycetes</taxon>
        <taxon>Dothideomycetes incertae sedis</taxon>
        <taxon>Coniosporium</taxon>
    </lineage>
</organism>
<dbReference type="EMBL" id="JAWDJW010009317">
    <property type="protein sequence ID" value="KAK3059538.1"/>
    <property type="molecule type" value="Genomic_DNA"/>
</dbReference>
<keyword evidence="2" id="KW-1185">Reference proteome</keyword>
<comment type="caution">
    <text evidence="1">The sequence shown here is derived from an EMBL/GenBank/DDBJ whole genome shotgun (WGS) entry which is preliminary data.</text>
</comment>
<evidence type="ECO:0000313" key="1">
    <source>
        <dbReference type="EMBL" id="KAK3059538.1"/>
    </source>
</evidence>
<evidence type="ECO:0000313" key="2">
    <source>
        <dbReference type="Proteomes" id="UP001186974"/>
    </source>
</evidence>
<reference evidence="1" key="1">
    <citation type="submission" date="2024-09" db="EMBL/GenBank/DDBJ databases">
        <title>Black Yeasts Isolated from many extreme environments.</title>
        <authorList>
            <person name="Coleine C."/>
            <person name="Stajich J.E."/>
            <person name="Selbmann L."/>
        </authorList>
    </citation>
    <scope>NUCLEOTIDE SEQUENCE</scope>
    <source>
        <strain evidence="1">CCFEE 5737</strain>
    </source>
</reference>
<accession>A0ACC3CZJ4</accession>
<dbReference type="Proteomes" id="UP001186974">
    <property type="component" value="Unassembled WGS sequence"/>
</dbReference>
<protein>
    <submittedName>
        <fullName evidence="1">Uncharacterized protein</fullName>
    </submittedName>
</protein>
<feature type="non-terminal residue" evidence="1">
    <location>
        <position position="527"/>
    </location>
</feature>